<keyword evidence="1" id="KW-1133">Transmembrane helix</keyword>
<accession>A0A0V8QG27</accession>
<name>A0A0V8QG27_9FIRM</name>
<dbReference type="AlphaFoldDB" id="A0A0V8QG27"/>
<proteinExistence type="predicted"/>
<keyword evidence="1" id="KW-0812">Transmembrane</keyword>
<evidence type="ECO:0008006" key="4">
    <source>
        <dbReference type="Google" id="ProtNLM"/>
    </source>
</evidence>
<keyword evidence="1" id="KW-0472">Membrane</keyword>
<comment type="caution">
    <text evidence="2">The sequence shown here is derived from an EMBL/GenBank/DDBJ whole genome shotgun (WGS) entry which is preliminary data.</text>
</comment>
<evidence type="ECO:0000256" key="1">
    <source>
        <dbReference type="SAM" id="Phobius"/>
    </source>
</evidence>
<dbReference type="Pfam" id="PF09960">
    <property type="entry name" value="DUF2194"/>
    <property type="match status" value="1"/>
</dbReference>
<evidence type="ECO:0000313" key="3">
    <source>
        <dbReference type="Proteomes" id="UP000054874"/>
    </source>
</evidence>
<dbReference type="InterPro" id="IPR018695">
    <property type="entry name" value="DUF2194"/>
</dbReference>
<dbReference type="OrthoDB" id="2048582at2"/>
<dbReference type="Proteomes" id="UP000054874">
    <property type="component" value="Unassembled WGS sequence"/>
</dbReference>
<gene>
    <name evidence="2" type="ORF">ASU35_08630</name>
</gene>
<organism evidence="2 3">
    <name type="scientific">Acetivibrio ethanolgignens</name>
    <dbReference type="NCBI Taxonomy" id="290052"/>
    <lineage>
        <taxon>Bacteria</taxon>
        <taxon>Bacillati</taxon>
        <taxon>Bacillota</taxon>
        <taxon>Clostridia</taxon>
        <taxon>Eubacteriales</taxon>
        <taxon>Oscillospiraceae</taxon>
        <taxon>Acetivibrio</taxon>
    </lineage>
</organism>
<keyword evidence="3" id="KW-1185">Reference proteome</keyword>
<feature type="transmembrane region" description="Helical" evidence="1">
    <location>
        <begin position="20"/>
        <end position="40"/>
    </location>
</feature>
<protein>
    <recommendedName>
        <fullName evidence="4">DUF2194 domain-containing protein</fullName>
    </recommendedName>
</protein>
<dbReference type="STRING" id="290052.ASU35_08630"/>
<evidence type="ECO:0000313" key="2">
    <source>
        <dbReference type="EMBL" id="KSV59472.1"/>
    </source>
</evidence>
<dbReference type="EMBL" id="LNAM01000124">
    <property type="protein sequence ID" value="KSV59472.1"/>
    <property type="molecule type" value="Genomic_DNA"/>
</dbReference>
<reference evidence="2 3" key="1">
    <citation type="submission" date="2015-11" db="EMBL/GenBank/DDBJ databases">
        <title>Butyribacter intestini gen. nov., sp. nov., a butyric acid-producing bacterium of the family Lachnospiraceae isolated from the human faeces.</title>
        <authorList>
            <person name="Zou Y."/>
            <person name="Xue W."/>
            <person name="Luo G."/>
            <person name="Lv M."/>
        </authorList>
    </citation>
    <scope>NUCLEOTIDE SEQUENCE [LARGE SCALE GENOMIC DNA]</scope>
    <source>
        <strain evidence="2 3">ACET-33324</strain>
    </source>
</reference>
<dbReference type="RefSeq" id="WP_058352280.1">
    <property type="nucleotide sequence ID" value="NZ_CABMMD010000124.1"/>
</dbReference>
<sequence>MKILKKPEILRKNQLGRHLFLYIVAVLFLMLLIFTTFSNLKYFLVSTKKMEEKAAEHKRVVDAVEAFKETEKIKAQDKREQMIYLWGNQTIGCQITEAQLENMKMSYVIKEELINCKDAFILFVCQASFSESELITLDKWNKKGMIIFFTQIPEEEQLRKKSLLKLLGIESYKGIEGERGVRLSEALLFGEIAESKEKIRVKKIELENQTEVYAQTLEKDIPLFWRYKQSVDSGSIYVADKSLFEKKTGYAVISFLLEDVYESYMYPIVNAYCFMVVGMPYEEYTGTASEEYLESVYGKNALGVENDIFFPEIRRCEDRYGLKATWYTSQKKEIKTTTNPLIQYYIKNIEKNYDEIGEWNLKTGKKKVPSEFDNVLKEWSPEFRWLENEQVQIPYMNISTADYRTVLVENLSGIKGLGFTSSVINIDEFLDEESSADWIDFSNNLESVLGTEKQEIFWLDRVSAREAVYRIRAFEVMEPRLSYTSEGIDIQIDFFADAAYFYLRTKKEIIEALNAEVTEISDNLYLIKITKERAKIEFQG</sequence>